<dbReference type="EMBL" id="BMAT01006488">
    <property type="protein sequence ID" value="GFS13810.1"/>
    <property type="molecule type" value="Genomic_DNA"/>
</dbReference>
<proteinExistence type="predicted"/>
<dbReference type="Proteomes" id="UP000762676">
    <property type="component" value="Unassembled WGS sequence"/>
</dbReference>
<gene>
    <name evidence="1" type="ORF">ElyMa_003146700</name>
</gene>
<sequence length="95" mass="10289">MPSSKLIKSTLLTTNAAIKEDFNLEPANPDSTPTEAHNAIDSAGLNLNKYLGEDLARRNGSLPADELWKIISVMCLNSYPLDSEVQFVLKGGSLL</sequence>
<evidence type="ECO:0000313" key="1">
    <source>
        <dbReference type="EMBL" id="GFS13810.1"/>
    </source>
</evidence>
<reference evidence="1 2" key="1">
    <citation type="journal article" date="2021" name="Elife">
        <title>Chloroplast acquisition without the gene transfer in kleptoplastic sea slugs, Plakobranchus ocellatus.</title>
        <authorList>
            <person name="Maeda T."/>
            <person name="Takahashi S."/>
            <person name="Yoshida T."/>
            <person name="Shimamura S."/>
            <person name="Takaki Y."/>
            <person name="Nagai Y."/>
            <person name="Toyoda A."/>
            <person name="Suzuki Y."/>
            <person name="Arimoto A."/>
            <person name="Ishii H."/>
            <person name="Satoh N."/>
            <person name="Nishiyama T."/>
            <person name="Hasebe M."/>
            <person name="Maruyama T."/>
            <person name="Minagawa J."/>
            <person name="Obokata J."/>
            <person name="Shigenobu S."/>
        </authorList>
    </citation>
    <scope>NUCLEOTIDE SEQUENCE [LARGE SCALE GENOMIC DNA]</scope>
</reference>
<name>A0AAV4IV39_9GAST</name>
<comment type="caution">
    <text evidence="1">The sequence shown here is derived from an EMBL/GenBank/DDBJ whole genome shotgun (WGS) entry which is preliminary data.</text>
</comment>
<organism evidence="1 2">
    <name type="scientific">Elysia marginata</name>
    <dbReference type="NCBI Taxonomy" id="1093978"/>
    <lineage>
        <taxon>Eukaryota</taxon>
        <taxon>Metazoa</taxon>
        <taxon>Spiralia</taxon>
        <taxon>Lophotrochozoa</taxon>
        <taxon>Mollusca</taxon>
        <taxon>Gastropoda</taxon>
        <taxon>Heterobranchia</taxon>
        <taxon>Euthyneura</taxon>
        <taxon>Panpulmonata</taxon>
        <taxon>Sacoglossa</taxon>
        <taxon>Placobranchoidea</taxon>
        <taxon>Plakobranchidae</taxon>
        <taxon>Elysia</taxon>
    </lineage>
</organism>
<accession>A0AAV4IV39</accession>
<evidence type="ECO:0000313" key="2">
    <source>
        <dbReference type="Proteomes" id="UP000762676"/>
    </source>
</evidence>
<keyword evidence="2" id="KW-1185">Reference proteome</keyword>
<protein>
    <submittedName>
        <fullName evidence="1">Uncharacterized protein</fullName>
    </submittedName>
</protein>
<dbReference type="AlphaFoldDB" id="A0AAV4IV39"/>